<evidence type="ECO:0000313" key="1">
    <source>
        <dbReference type="EMBL" id="KAK0174951.1"/>
    </source>
</evidence>
<accession>A0AA39FST4</accession>
<reference evidence="1" key="1">
    <citation type="journal article" date="2023" name="bioRxiv">
        <title>Scaffold-level genome assemblies of two parasitoid biocontrol wasps reveal the parthenogenesis mechanism and an associated novel virus.</title>
        <authorList>
            <person name="Inwood S."/>
            <person name="Skelly J."/>
            <person name="Guhlin J."/>
            <person name="Harrop T."/>
            <person name="Goldson S."/>
            <person name="Dearden P."/>
        </authorList>
    </citation>
    <scope>NUCLEOTIDE SEQUENCE</scope>
    <source>
        <strain evidence="1">Lincoln</strain>
        <tissue evidence="1">Whole body</tissue>
    </source>
</reference>
<organism evidence="1 2">
    <name type="scientific">Microctonus hyperodae</name>
    <name type="common">Parasitoid wasp</name>
    <dbReference type="NCBI Taxonomy" id="165561"/>
    <lineage>
        <taxon>Eukaryota</taxon>
        <taxon>Metazoa</taxon>
        <taxon>Ecdysozoa</taxon>
        <taxon>Arthropoda</taxon>
        <taxon>Hexapoda</taxon>
        <taxon>Insecta</taxon>
        <taxon>Pterygota</taxon>
        <taxon>Neoptera</taxon>
        <taxon>Endopterygota</taxon>
        <taxon>Hymenoptera</taxon>
        <taxon>Apocrita</taxon>
        <taxon>Ichneumonoidea</taxon>
        <taxon>Braconidae</taxon>
        <taxon>Euphorinae</taxon>
        <taxon>Microctonus</taxon>
    </lineage>
</organism>
<gene>
    <name evidence="1" type="ORF">PV327_008739</name>
</gene>
<name>A0AA39FST4_MICHY</name>
<comment type="caution">
    <text evidence="1">The sequence shown here is derived from an EMBL/GenBank/DDBJ whole genome shotgun (WGS) entry which is preliminary data.</text>
</comment>
<dbReference type="AlphaFoldDB" id="A0AA39FST4"/>
<protein>
    <submittedName>
        <fullName evidence="1">Uncharacterized protein</fullName>
    </submittedName>
</protein>
<proteinExistence type="predicted"/>
<evidence type="ECO:0000313" key="2">
    <source>
        <dbReference type="Proteomes" id="UP001168972"/>
    </source>
</evidence>
<reference evidence="1" key="2">
    <citation type="submission" date="2023-03" db="EMBL/GenBank/DDBJ databases">
        <authorList>
            <person name="Inwood S.N."/>
            <person name="Skelly J.G."/>
            <person name="Guhlin J."/>
            <person name="Harrop T.W.R."/>
            <person name="Goldson S.G."/>
            <person name="Dearden P.K."/>
        </authorList>
    </citation>
    <scope>NUCLEOTIDE SEQUENCE</scope>
    <source>
        <strain evidence="1">Lincoln</strain>
        <tissue evidence="1">Whole body</tissue>
    </source>
</reference>
<keyword evidence="2" id="KW-1185">Reference proteome</keyword>
<sequence>MPKIKKEKPNENKYYWKGKPVSGKIYKLRLKQQEVGKKLRDKYGIRNAAYNLNASESSNKNVRSNNISSENIVIIAVSFDTGWTTKGSDRSYNSLSGTAEEALRLWNQKQQPC</sequence>
<dbReference type="Proteomes" id="UP001168972">
    <property type="component" value="Unassembled WGS sequence"/>
</dbReference>
<dbReference type="EMBL" id="JAQQBR010000005">
    <property type="protein sequence ID" value="KAK0174951.1"/>
    <property type="molecule type" value="Genomic_DNA"/>
</dbReference>